<proteinExistence type="predicted"/>
<gene>
    <name evidence="1" type="ORF">METZ01_LOCUS25612</name>
</gene>
<evidence type="ECO:0000313" key="1">
    <source>
        <dbReference type="EMBL" id="SUZ72758.1"/>
    </source>
</evidence>
<protein>
    <submittedName>
        <fullName evidence="1">Uncharacterized protein</fullName>
    </submittedName>
</protein>
<accession>A0A381Q1I0</accession>
<reference evidence="1" key="1">
    <citation type="submission" date="2018-05" db="EMBL/GenBank/DDBJ databases">
        <authorList>
            <person name="Lanie J.A."/>
            <person name="Ng W.-L."/>
            <person name="Kazmierczak K.M."/>
            <person name="Andrzejewski T.M."/>
            <person name="Davidsen T.M."/>
            <person name="Wayne K.J."/>
            <person name="Tettelin H."/>
            <person name="Glass J.I."/>
            <person name="Rusch D."/>
            <person name="Podicherti R."/>
            <person name="Tsui H.-C.T."/>
            <person name="Winkler M.E."/>
        </authorList>
    </citation>
    <scope>NUCLEOTIDE SEQUENCE</scope>
</reference>
<name>A0A381Q1I0_9ZZZZ</name>
<organism evidence="1">
    <name type="scientific">marine metagenome</name>
    <dbReference type="NCBI Taxonomy" id="408172"/>
    <lineage>
        <taxon>unclassified sequences</taxon>
        <taxon>metagenomes</taxon>
        <taxon>ecological metagenomes</taxon>
    </lineage>
</organism>
<sequence>MTPIIQGETSGKARIYPSANCHGKDQYQLIRSWCVWNSYLDCVVMASDVRPLEVGKGDV</sequence>
<dbReference type="AlphaFoldDB" id="A0A381Q1I0"/>
<dbReference type="EMBL" id="UINC01001157">
    <property type="protein sequence ID" value="SUZ72758.1"/>
    <property type="molecule type" value="Genomic_DNA"/>
</dbReference>